<keyword evidence="1 3" id="KW-0378">Hydrolase</keyword>
<dbReference type="PANTHER" id="PTHR46521:SF4">
    <property type="entry name" value="SUCROSE-PHOSPHATASE 2-RELATED"/>
    <property type="match status" value="1"/>
</dbReference>
<dbReference type="SFLD" id="SFLDS00003">
    <property type="entry name" value="Haloacid_Dehalogenase"/>
    <property type="match status" value="1"/>
</dbReference>
<dbReference type="SFLD" id="SFLDG01140">
    <property type="entry name" value="C2.B:_Phosphomannomutase_and_P"/>
    <property type="match status" value="1"/>
</dbReference>
<dbReference type="Proteomes" id="UP000510721">
    <property type="component" value="Chromosome"/>
</dbReference>
<evidence type="ECO:0000313" key="4">
    <source>
        <dbReference type="Proteomes" id="UP000510721"/>
    </source>
</evidence>
<dbReference type="KEGG" id="emx:FKV68_10365"/>
<dbReference type="InterPro" id="IPR036412">
    <property type="entry name" value="HAD-like_sf"/>
</dbReference>
<dbReference type="NCBIfam" id="TIGR01484">
    <property type="entry name" value="HAD-SF-IIB"/>
    <property type="match status" value="1"/>
</dbReference>
<dbReference type="InterPro" id="IPR051518">
    <property type="entry name" value="Sucrose_Phosphatase"/>
</dbReference>
<gene>
    <name evidence="3" type="ORF">FKV68_10365</name>
</gene>
<dbReference type="SUPFAM" id="SSF56784">
    <property type="entry name" value="HAD-like"/>
    <property type="match status" value="1"/>
</dbReference>
<dbReference type="InterPro" id="IPR023214">
    <property type="entry name" value="HAD_sf"/>
</dbReference>
<sequence length="262" mass="28598">MDVPNCGHERMDRAAPKPVRLVAFDIDGTLLGDDEAANRFRSAWQALDGRKRPLLVYNSGRPINDILALVDVDQLPPPDYVIGGVGTMMADGRKRKRLQAFTAELGSPIDVKAVTAIMETVEGAVPQAAVDQHAHKASWWLPEAREAEIAAIGQRLASAGLDVKLIYSSSRDLDILPRAGGKGSALAWICRELTVDLGEVVVAGDTGNDREMFDIPRVRGVVVANALAELRRVAEHERRHFLARNSYADGVLEGLRHWGVIE</sequence>
<reference evidence="3 4" key="1">
    <citation type="submission" date="2019-06" db="EMBL/GenBank/DDBJ databases">
        <title>Complete genome sequence of Ensifer mexicanus ITTG R7 isolated from nodules of Acacia angustissima (Mill.) Kuntze.</title>
        <authorList>
            <person name="Rincon-Rosales R."/>
            <person name="Rogel M.A."/>
            <person name="Guerrero G."/>
            <person name="Rincon-Molina C.I."/>
            <person name="Lopez-Lopez A."/>
            <person name="Martinez-Romero E."/>
        </authorList>
    </citation>
    <scope>NUCLEOTIDE SEQUENCE [LARGE SCALE GENOMIC DNA]</scope>
    <source>
        <strain evidence="3 4">ITTG R7</strain>
    </source>
</reference>
<evidence type="ECO:0000313" key="3">
    <source>
        <dbReference type="EMBL" id="QLL61824.1"/>
    </source>
</evidence>
<dbReference type="AlphaFoldDB" id="A0A859QEX3"/>
<dbReference type="SFLD" id="SFLDG01141">
    <property type="entry name" value="C2.B.1:_Sucrose_Phosphatase_Li"/>
    <property type="match status" value="1"/>
</dbReference>
<dbReference type="InterPro" id="IPR006380">
    <property type="entry name" value="SPP-like_dom"/>
</dbReference>
<accession>A0A859QEX3</accession>
<evidence type="ECO:0000256" key="1">
    <source>
        <dbReference type="ARBA" id="ARBA00022801"/>
    </source>
</evidence>
<feature type="domain" description="Sucrose phosphatase-like" evidence="2">
    <location>
        <begin position="20"/>
        <end position="259"/>
    </location>
</feature>
<dbReference type="GO" id="GO:0016791">
    <property type="term" value="F:phosphatase activity"/>
    <property type="evidence" value="ECO:0007669"/>
    <property type="project" value="UniProtKB-ARBA"/>
</dbReference>
<dbReference type="InterPro" id="IPR006379">
    <property type="entry name" value="HAD-SF_hydro_IIB"/>
</dbReference>
<keyword evidence="4" id="KW-1185">Reference proteome</keyword>
<protein>
    <submittedName>
        <fullName evidence="3">HAD-IIB family hydrolase</fullName>
    </submittedName>
</protein>
<dbReference type="Pfam" id="PF05116">
    <property type="entry name" value="S6PP"/>
    <property type="match status" value="1"/>
</dbReference>
<name>A0A859QEX3_9HYPH</name>
<dbReference type="PANTHER" id="PTHR46521">
    <property type="entry name" value="SUCROSE-PHOSPHATASE 2-RELATED"/>
    <property type="match status" value="1"/>
</dbReference>
<dbReference type="EMBL" id="CP041238">
    <property type="protein sequence ID" value="QLL61824.1"/>
    <property type="molecule type" value="Genomic_DNA"/>
</dbReference>
<organism evidence="3 4">
    <name type="scientific">Sinorhizobium mexicanum</name>
    <dbReference type="NCBI Taxonomy" id="375549"/>
    <lineage>
        <taxon>Bacteria</taxon>
        <taxon>Pseudomonadati</taxon>
        <taxon>Pseudomonadota</taxon>
        <taxon>Alphaproteobacteria</taxon>
        <taxon>Hyphomicrobiales</taxon>
        <taxon>Rhizobiaceae</taxon>
        <taxon>Sinorhizobium/Ensifer group</taxon>
        <taxon>Sinorhizobium</taxon>
    </lineage>
</organism>
<dbReference type="Gene3D" id="3.90.1070.10">
    <property type="match status" value="1"/>
</dbReference>
<evidence type="ECO:0000259" key="2">
    <source>
        <dbReference type="Pfam" id="PF05116"/>
    </source>
</evidence>
<proteinExistence type="predicted"/>
<dbReference type="Gene3D" id="3.40.50.1000">
    <property type="entry name" value="HAD superfamily/HAD-like"/>
    <property type="match status" value="1"/>
</dbReference>